<dbReference type="InterPro" id="IPR001138">
    <property type="entry name" value="Zn2Cys6_DnaBD"/>
</dbReference>
<name>A0A084GEN7_PSEDA</name>
<dbReference type="SMART" id="SM00066">
    <property type="entry name" value="GAL4"/>
    <property type="match status" value="2"/>
</dbReference>
<feature type="region of interest" description="Disordered" evidence="6">
    <location>
        <begin position="155"/>
        <end position="204"/>
    </location>
</feature>
<dbReference type="PROSITE" id="PS50048">
    <property type="entry name" value="ZN2_CY6_FUNGAL_2"/>
    <property type="match status" value="2"/>
</dbReference>
<keyword evidence="9" id="KW-1185">Reference proteome</keyword>
<keyword evidence="4" id="KW-0804">Transcription</keyword>
<dbReference type="GO" id="GO:0003677">
    <property type="term" value="F:DNA binding"/>
    <property type="evidence" value="ECO:0007669"/>
    <property type="project" value="InterPro"/>
</dbReference>
<evidence type="ECO:0000256" key="2">
    <source>
        <dbReference type="ARBA" id="ARBA00022723"/>
    </source>
</evidence>
<dbReference type="InterPro" id="IPR007219">
    <property type="entry name" value="XnlR_reg_dom"/>
</dbReference>
<evidence type="ECO:0000256" key="5">
    <source>
        <dbReference type="ARBA" id="ARBA00023242"/>
    </source>
</evidence>
<sequence>MPPPASSATVQQPVAMPVSLKRPACRECRARKVRCDRASGRCGPCTRFDLGCSYSATIVSASNSDAATNTRVTQAGLVRRRSRRACSTCRALKARCSGDLPCTRCQSKSLSCAYGPRVVDVNTIAGPGPDAGSADATFASPSPSRAVDIDEAPPAIQSNSASAPAPPSAPPDPHSQHHRPATAVRSDTPHPRPPFLPPPSPASARLIEDSSRAFKDLEAFFDSPAGSPIAIQFLHRSSILADWSQGRLDSTLAATLCALGRLNACEAASSLIDPRAGDGDGDGDGDDIGIRDARAWLGEAQQVLVGKFGAATIAQLQTLILIMQYRVASGDVMDAWSLVALGARLAFTLRLNYELPGWDHDPVIQETRRRMVWSIWLIDRLLAGGIEDLVVCPTERIHILLPCDDYTFQRGIASRAESLADPASRVDAAGQDALGYYLRLLECRHRILRYTKRVVRESTSPISSYAELNALQSDLESLKNSLPSDLKLSPERLRLRAHSHDAGGYIALHLLWNQCHCDLYRFLVPGMREAVGSGIFKRTPAEYVVHCQTACLLAAVRVADLLADLHRLGFRKTCGIPNVIVGIYQVAQIVYRLQHLLQSRGSGLPSIDTVKRSLRDAHHMVSVLQPSTRLGLKAAEMLVETDTLIQGLEGEPPHQDLESNGPQAILNTARSGTGHDPWPSSAQHLASKGSFLDDLERQTNIARQTALGTEVHAAYTTSSCNTDDDASNSSPQQAPDYVRDDWASLERQAGQGLVSLQSGIVDAPSGPIASTANLWASTDRFLGQRQPTETNIPWDPFEVQLCDYHDPELEMVLFSLSAA</sequence>
<dbReference type="Pfam" id="PF00172">
    <property type="entry name" value="Zn_clus"/>
    <property type="match status" value="2"/>
</dbReference>
<feature type="domain" description="Zn(2)-C6 fungal-type" evidence="7">
    <location>
        <begin position="85"/>
        <end position="114"/>
    </location>
</feature>
<evidence type="ECO:0000256" key="1">
    <source>
        <dbReference type="ARBA" id="ARBA00004123"/>
    </source>
</evidence>
<comment type="caution">
    <text evidence="8">The sequence shown here is derived from an EMBL/GenBank/DDBJ whole genome shotgun (WGS) entry which is preliminary data.</text>
</comment>
<dbReference type="AlphaFoldDB" id="A0A084GEN7"/>
<dbReference type="CDD" id="cd00067">
    <property type="entry name" value="GAL4"/>
    <property type="match status" value="2"/>
</dbReference>
<dbReference type="SMART" id="SM00906">
    <property type="entry name" value="Fungal_trans"/>
    <property type="match status" value="1"/>
</dbReference>
<dbReference type="GeneID" id="27720682"/>
<dbReference type="GO" id="GO:0000981">
    <property type="term" value="F:DNA-binding transcription factor activity, RNA polymerase II-specific"/>
    <property type="evidence" value="ECO:0007669"/>
    <property type="project" value="InterPro"/>
</dbReference>
<dbReference type="PROSITE" id="PS00463">
    <property type="entry name" value="ZN2_CY6_FUNGAL_1"/>
    <property type="match status" value="2"/>
</dbReference>
<dbReference type="KEGG" id="sapo:SAPIO_CDS1610"/>
<dbReference type="GO" id="GO:0008270">
    <property type="term" value="F:zinc ion binding"/>
    <property type="evidence" value="ECO:0007669"/>
    <property type="project" value="InterPro"/>
</dbReference>
<dbReference type="OMA" id="EHETISY"/>
<gene>
    <name evidence="8" type="ORF">SAPIO_CDS1610</name>
</gene>
<dbReference type="Proteomes" id="UP000028545">
    <property type="component" value="Unassembled WGS sequence"/>
</dbReference>
<evidence type="ECO:0000259" key="7">
    <source>
        <dbReference type="PROSITE" id="PS50048"/>
    </source>
</evidence>
<dbReference type="VEuPathDB" id="FungiDB:SAPIO_CDS1610"/>
<feature type="compositionally biased region" description="Pro residues" evidence="6">
    <location>
        <begin position="164"/>
        <end position="173"/>
    </location>
</feature>
<proteinExistence type="predicted"/>
<dbReference type="CDD" id="cd12148">
    <property type="entry name" value="fungal_TF_MHR"/>
    <property type="match status" value="1"/>
</dbReference>
<dbReference type="PANTHER" id="PTHR47338:SF7">
    <property type="entry name" value="ZN(II)2CYS6 TRANSCRIPTION FACTOR (EUROFUNG)"/>
    <property type="match status" value="1"/>
</dbReference>
<evidence type="ECO:0000256" key="3">
    <source>
        <dbReference type="ARBA" id="ARBA00023015"/>
    </source>
</evidence>
<dbReference type="PANTHER" id="PTHR47338">
    <property type="entry name" value="ZN(II)2CYS6 TRANSCRIPTION FACTOR (EUROFUNG)-RELATED"/>
    <property type="match status" value="1"/>
</dbReference>
<reference evidence="8 9" key="1">
    <citation type="journal article" date="2014" name="Genome Announc.">
        <title>Draft genome sequence of the pathogenic fungus Scedosporium apiospermum.</title>
        <authorList>
            <person name="Vandeputte P."/>
            <person name="Ghamrawi S."/>
            <person name="Rechenmann M."/>
            <person name="Iltis A."/>
            <person name="Giraud S."/>
            <person name="Fleury M."/>
            <person name="Thornton C."/>
            <person name="Delhaes L."/>
            <person name="Meyer W."/>
            <person name="Papon N."/>
            <person name="Bouchara J.P."/>
        </authorList>
    </citation>
    <scope>NUCLEOTIDE SEQUENCE [LARGE SCALE GENOMIC DNA]</scope>
    <source>
        <strain evidence="8 9">IHEM 14462</strain>
    </source>
</reference>
<accession>A0A084GEN7</accession>
<organism evidence="8 9">
    <name type="scientific">Pseudallescheria apiosperma</name>
    <name type="common">Scedosporium apiospermum</name>
    <dbReference type="NCBI Taxonomy" id="563466"/>
    <lineage>
        <taxon>Eukaryota</taxon>
        <taxon>Fungi</taxon>
        <taxon>Dikarya</taxon>
        <taxon>Ascomycota</taxon>
        <taxon>Pezizomycotina</taxon>
        <taxon>Sordariomycetes</taxon>
        <taxon>Hypocreomycetidae</taxon>
        <taxon>Microascales</taxon>
        <taxon>Microascaceae</taxon>
        <taxon>Scedosporium</taxon>
    </lineage>
</organism>
<dbReference type="EMBL" id="JOWA01000066">
    <property type="protein sequence ID" value="KEZ45799.1"/>
    <property type="molecule type" value="Genomic_DNA"/>
</dbReference>
<dbReference type="InterPro" id="IPR036864">
    <property type="entry name" value="Zn2-C6_fun-type_DNA-bd_sf"/>
</dbReference>
<evidence type="ECO:0000256" key="6">
    <source>
        <dbReference type="SAM" id="MobiDB-lite"/>
    </source>
</evidence>
<dbReference type="InterPro" id="IPR050815">
    <property type="entry name" value="TF_fung"/>
</dbReference>
<evidence type="ECO:0000313" key="9">
    <source>
        <dbReference type="Proteomes" id="UP000028545"/>
    </source>
</evidence>
<feature type="domain" description="Zn(2)-C6 fungal-type" evidence="7">
    <location>
        <begin position="24"/>
        <end position="54"/>
    </location>
</feature>
<keyword evidence="5" id="KW-0539">Nucleus</keyword>
<dbReference type="GO" id="GO:0005634">
    <property type="term" value="C:nucleus"/>
    <property type="evidence" value="ECO:0007669"/>
    <property type="project" value="UniProtKB-SubCell"/>
</dbReference>
<keyword evidence="2" id="KW-0479">Metal-binding</keyword>
<feature type="compositionally biased region" description="Pro residues" evidence="6">
    <location>
        <begin position="191"/>
        <end position="201"/>
    </location>
</feature>
<dbReference type="RefSeq" id="XP_016645598.1">
    <property type="nucleotide sequence ID" value="XM_016784841.1"/>
</dbReference>
<evidence type="ECO:0000256" key="4">
    <source>
        <dbReference type="ARBA" id="ARBA00023163"/>
    </source>
</evidence>
<comment type="subcellular location">
    <subcellularLocation>
        <location evidence="1">Nucleus</location>
    </subcellularLocation>
</comment>
<dbReference type="SUPFAM" id="SSF57701">
    <property type="entry name" value="Zn2/Cys6 DNA-binding domain"/>
    <property type="match status" value="2"/>
</dbReference>
<dbReference type="Gene3D" id="4.10.240.10">
    <property type="entry name" value="Zn(2)-C6 fungal-type DNA-binding domain"/>
    <property type="match status" value="2"/>
</dbReference>
<dbReference type="GO" id="GO:0006351">
    <property type="term" value="P:DNA-templated transcription"/>
    <property type="evidence" value="ECO:0007669"/>
    <property type="project" value="InterPro"/>
</dbReference>
<protein>
    <recommendedName>
        <fullName evidence="7">Zn(2)-C6 fungal-type domain-containing protein</fullName>
    </recommendedName>
</protein>
<evidence type="ECO:0000313" key="8">
    <source>
        <dbReference type="EMBL" id="KEZ45799.1"/>
    </source>
</evidence>
<dbReference type="HOGENOM" id="CLU_011581_1_0_1"/>
<dbReference type="Pfam" id="PF04082">
    <property type="entry name" value="Fungal_trans"/>
    <property type="match status" value="1"/>
</dbReference>
<keyword evidence="3" id="KW-0805">Transcription regulation</keyword>
<dbReference type="OrthoDB" id="4685598at2759"/>